<dbReference type="SUPFAM" id="SSF49695">
    <property type="entry name" value="gamma-Crystallin-like"/>
    <property type="match status" value="1"/>
</dbReference>
<keyword evidence="1" id="KW-0732">Signal</keyword>
<sequence>MGKLGKQTTIAVIVAASVLSFGPVSSALAQPTVPAIDVHCAAEATPLNEPTMQSEPVCFGTEAEAEAYIESIQQPQNPAARSASASTILGTVYQDTNRSGSSLTLWGSNGCAGSVFGFSSLESGWTNTISSASGENGCWLTLYTAVSYGGSRLNCTPYCASIGSWNDNVKSLVFRPSGTFG</sequence>
<evidence type="ECO:0000313" key="3">
    <source>
        <dbReference type="Proteomes" id="UP000297447"/>
    </source>
</evidence>
<accession>A0A4R8ZT71</accession>
<gene>
    <name evidence="2" type="ORF">E3T55_20085</name>
</gene>
<dbReference type="Proteomes" id="UP000297447">
    <property type="component" value="Unassembled WGS sequence"/>
</dbReference>
<evidence type="ECO:0008006" key="4">
    <source>
        <dbReference type="Google" id="ProtNLM"/>
    </source>
</evidence>
<proteinExistence type="predicted"/>
<dbReference type="RefSeq" id="WP_134521429.1">
    <property type="nucleotide sequence ID" value="NZ_SOHE01000093.1"/>
</dbReference>
<evidence type="ECO:0000313" key="2">
    <source>
        <dbReference type="EMBL" id="TFD44738.1"/>
    </source>
</evidence>
<comment type="caution">
    <text evidence="2">The sequence shown here is derived from an EMBL/GenBank/DDBJ whole genome shotgun (WGS) entry which is preliminary data.</text>
</comment>
<organism evidence="2 3">
    <name type="scientific">Cryobacterium frigoriphilum</name>
    <dbReference type="NCBI Taxonomy" id="1259150"/>
    <lineage>
        <taxon>Bacteria</taxon>
        <taxon>Bacillati</taxon>
        <taxon>Actinomycetota</taxon>
        <taxon>Actinomycetes</taxon>
        <taxon>Micrococcales</taxon>
        <taxon>Microbacteriaceae</taxon>
        <taxon>Cryobacterium</taxon>
    </lineage>
</organism>
<feature type="chain" id="PRO_5020868244" description="Peptidase inhibitor family I36 protein" evidence="1">
    <location>
        <begin position="30"/>
        <end position="181"/>
    </location>
</feature>
<dbReference type="OrthoDB" id="5007281at2"/>
<dbReference type="EMBL" id="SOHE01000093">
    <property type="protein sequence ID" value="TFD44738.1"/>
    <property type="molecule type" value="Genomic_DNA"/>
</dbReference>
<protein>
    <recommendedName>
        <fullName evidence="4">Peptidase inhibitor family I36 protein</fullName>
    </recommendedName>
</protein>
<dbReference type="AlphaFoldDB" id="A0A4R8ZT71"/>
<keyword evidence="3" id="KW-1185">Reference proteome</keyword>
<reference evidence="2 3" key="1">
    <citation type="submission" date="2019-03" db="EMBL/GenBank/DDBJ databases">
        <title>Genomics of glacier-inhabiting Cryobacterium strains.</title>
        <authorList>
            <person name="Liu Q."/>
            <person name="Xin Y.-H."/>
        </authorList>
    </citation>
    <scope>NUCLEOTIDE SEQUENCE [LARGE SCALE GENOMIC DNA]</scope>
    <source>
        <strain evidence="2 3">Hh14</strain>
    </source>
</reference>
<feature type="signal peptide" evidence="1">
    <location>
        <begin position="1"/>
        <end position="29"/>
    </location>
</feature>
<name>A0A4R8ZT71_9MICO</name>
<evidence type="ECO:0000256" key="1">
    <source>
        <dbReference type="SAM" id="SignalP"/>
    </source>
</evidence>
<dbReference type="InterPro" id="IPR011024">
    <property type="entry name" value="G_crystallin-like"/>
</dbReference>
<dbReference type="Gene3D" id="2.60.20.10">
    <property type="entry name" value="Crystallins"/>
    <property type="match status" value="1"/>
</dbReference>